<feature type="transmembrane region" description="Helical" evidence="6">
    <location>
        <begin position="70"/>
        <end position="94"/>
    </location>
</feature>
<feature type="compositionally biased region" description="Pro residues" evidence="5">
    <location>
        <begin position="201"/>
        <end position="224"/>
    </location>
</feature>
<comment type="subcellular location">
    <subcellularLocation>
        <location evidence="1">Membrane</location>
        <topology evidence="1">Multi-pass membrane protein</topology>
    </subcellularLocation>
</comment>
<keyword evidence="8" id="KW-1185">Reference proteome</keyword>
<dbReference type="PANTHER" id="PTHR36926">
    <property type="entry name" value="COLICIN V PRODUCTION PROTEIN"/>
    <property type="match status" value="1"/>
</dbReference>
<dbReference type="RefSeq" id="WP_119777533.1">
    <property type="nucleotide sequence ID" value="NZ_QYUK01000011.1"/>
</dbReference>
<evidence type="ECO:0000256" key="5">
    <source>
        <dbReference type="SAM" id="MobiDB-lite"/>
    </source>
</evidence>
<feature type="transmembrane region" description="Helical" evidence="6">
    <location>
        <begin position="6"/>
        <end position="26"/>
    </location>
</feature>
<reference evidence="7 8" key="1">
    <citation type="submission" date="2018-09" db="EMBL/GenBank/DDBJ databases">
        <authorList>
            <person name="Zhu H."/>
        </authorList>
    </citation>
    <scope>NUCLEOTIDE SEQUENCE [LARGE SCALE GENOMIC DNA]</scope>
    <source>
        <strain evidence="7 8">K1W22B-8</strain>
    </source>
</reference>
<dbReference type="PANTHER" id="PTHR36926:SF1">
    <property type="entry name" value="COLICIN V PRODUCTION PROTEIN"/>
    <property type="match status" value="1"/>
</dbReference>
<feature type="region of interest" description="Disordered" evidence="5">
    <location>
        <begin position="192"/>
        <end position="259"/>
    </location>
</feature>
<evidence type="ECO:0000256" key="2">
    <source>
        <dbReference type="ARBA" id="ARBA00022692"/>
    </source>
</evidence>
<feature type="transmembrane region" description="Helical" evidence="6">
    <location>
        <begin position="106"/>
        <end position="126"/>
    </location>
</feature>
<organism evidence="7 8">
    <name type="scientific">Oleomonas cavernae</name>
    <dbReference type="NCBI Taxonomy" id="2320859"/>
    <lineage>
        <taxon>Bacteria</taxon>
        <taxon>Pseudomonadati</taxon>
        <taxon>Pseudomonadota</taxon>
        <taxon>Alphaproteobacteria</taxon>
        <taxon>Acetobacterales</taxon>
        <taxon>Acetobacteraceae</taxon>
        <taxon>Oleomonas</taxon>
    </lineage>
</organism>
<keyword evidence="3 6" id="KW-1133">Transmembrane helix</keyword>
<dbReference type="OrthoDB" id="9806894at2"/>
<name>A0A418WA74_9PROT</name>
<dbReference type="GO" id="GO:0009403">
    <property type="term" value="P:toxin biosynthetic process"/>
    <property type="evidence" value="ECO:0007669"/>
    <property type="project" value="InterPro"/>
</dbReference>
<dbReference type="EMBL" id="QYUK01000011">
    <property type="protein sequence ID" value="RJF86889.1"/>
    <property type="molecule type" value="Genomic_DNA"/>
</dbReference>
<gene>
    <name evidence="7" type="ORF">D3874_07540</name>
</gene>
<evidence type="ECO:0000256" key="3">
    <source>
        <dbReference type="ARBA" id="ARBA00022989"/>
    </source>
</evidence>
<evidence type="ECO:0000256" key="6">
    <source>
        <dbReference type="SAM" id="Phobius"/>
    </source>
</evidence>
<evidence type="ECO:0000313" key="8">
    <source>
        <dbReference type="Proteomes" id="UP000284605"/>
    </source>
</evidence>
<accession>A0A418WA74</accession>
<dbReference type="Pfam" id="PF02674">
    <property type="entry name" value="Colicin_V"/>
    <property type="match status" value="1"/>
</dbReference>
<feature type="transmembrane region" description="Helical" evidence="6">
    <location>
        <begin position="33"/>
        <end position="50"/>
    </location>
</feature>
<keyword evidence="4 6" id="KW-0472">Membrane</keyword>
<dbReference type="InterPro" id="IPR003825">
    <property type="entry name" value="Colicin-V_CvpA"/>
</dbReference>
<dbReference type="Proteomes" id="UP000284605">
    <property type="component" value="Unassembled WGS sequence"/>
</dbReference>
<evidence type="ECO:0000256" key="4">
    <source>
        <dbReference type="ARBA" id="ARBA00023136"/>
    </source>
</evidence>
<protein>
    <submittedName>
        <fullName evidence="7">CvpA family protein</fullName>
    </submittedName>
</protein>
<sequence>MSDLPFNIVDGVVIALVVLSALFAFFRGFTREVLSIAAWVGAAFAALYLYKQVEPFALQATGNETIAKAIAVGAPFLVALLVFSIITHVIASRVQKSAVGPLDRTLGFVFGVARGIAVVAVAYLVVTNLVREPEDPAWMREAKTLPIVRAGAEIVFDLLPTELRSPETLTRLQTQGGGLVEGARALESLAPALGGSSPAVTPAPAPAPATTPVAPPPPPAPPKPQGSAPSTGKPETGYSTEQVNDFNRLINSVGTTNQN</sequence>
<evidence type="ECO:0000313" key="7">
    <source>
        <dbReference type="EMBL" id="RJF86889.1"/>
    </source>
</evidence>
<comment type="caution">
    <text evidence="7">The sequence shown here is derived from an EMBL/GenBank/DDBJ whole genome shotgun (WGS) entry which is preliminary data.</text>
</comment>
<evidence type="ECO:0000256" key="1">
    <source>
        <dbReference type="ARBA" id="ARBA00004141"/>
    </source>
</evidence>
<dbReference type="GO" id="GO:0016020">
    <property type="term" value="C:membrane"/>
    <property type="evidence" value="ECO:0007669"/>
    <property type="project" value="UniProtKB-SubCell"/>
</dbReference>
<dbReference type="InterPro" id="IPR052719">
    <property type="entry name" value="CvpA-like"/>
</dbReference>
<feature type="compositionally biased region" description="Polar residues" evidence="5">
    <location>
        <begin position="237"/>
        <end position="259"/>
    </location>
</feature>
<keyword evidence="2 6" id="KW-0812">Transmembrane</keyword>
<proteinExistence type="predicted"/>
<dbReference type="AlphaFoldDB" id="A0A418WA74"/>